<protein>
    <submittedName>
        <fullName evidence="2">Uncharacterized protein</fullName>
    </submittedName>
</protein>
<gene>
    <name evidence="2" type="ORF">GCM10023333_37260</name>
</gene>
<evidence type="ECO:0000256" key="1">
    <source>
        <dbReference type="SAM" id="Phobius"/>
    </source>
</evidence>
<evidence type="ECO:0000313" key="3">
    <source>
        <dbReference type="Proteomes" id="UP001499988"/>
    </source>
</evidence>
<keyword evidence="3" id="KW-1185">Reference proteome</keyword>
<organism evidence="2 3">
    <name type="scientific">Ferrimonas pelagia</name>
    <dbReference type="NCBI Taxonomy" id="1177826"/>
    <lineage>
        <taxon>Bacteria</taxon>
        <taxon>Pseudomonadati</taxon>
        <taxon>Pseudomonadota</taxon>
        <taxon>Gammaproteobacteria</taxon>
        <taxon>Alteromonadales</taxon>
        <taxon>Ferrimonadaceae</taxon>
        <taxon>Ferrimonas</taxon>
    </lineage>
</organism>
<dbReference type="EMBL" id="BAABJZ010000102">
    <property type="protein sequence ID" value="GAA4900029.1"/>
    <property type="molecule type" value="Genomic_DNA"/>
</dbReference>
<feature type="transmembrane region" description="Helical" evidence="1">
    <location>
        <begin position="45"/>
        <end position="64"/>
    </location>
</feature>
<accession>A0ABP9FEP7</accession>
<keyword evidence="1" id="KW-1133">Transmembrane helix</keyword>
<keyword evidence="1" id="KW-0472">Membrane</keyword>
<dbReference type="RefSeq" id="WP_345336994.1">
    <property type="nucleotide sequence ID" value="NZ_BAABJZ010000102.1"/>
</dbReference>
<keyword evidence="1" id="KW-0812">Transmembrane</keyword>
<sequence>MNKPISDQRFYQLRMGKTTLRALHVLGIAGAAGGFLYGLDSALWRNWWILAMLSGVVLTIWEIWRSPLWLVQLKGICTLGKVALLGLCYPWPALAPYLFSAILLLSIYIAHGPSQFRHYSIKHRRVLRGKEIKG</sequence>
<dbReference type="Proteomes" id="UP001499988">
    <property type="component" value="Unassembled WGS sequence"/>
</dbReference>
<reference evidence="3" key="1">
    <citation type="journal article" date="2019" name="Int. J. Syst. Evol. Microbiol.">
        <title>The Global Catalogue of Microorganisms (GCM) 10K type strain sequencing project: providing services to taxonomists for standard genome sequencing and annotation.</title>
        <authorList>
            <consortium name="The Broad Institute Genomics Platform"/>
            <consortium name="The Broad Institute Genome Sequencing Center for Infectious Disease"/>
            <person name="Wu L."/>
            <person name="Ma J."/>
        </authorList>
    </citation>
    <scope>NUCLEOTIDE SEQUENCE [LARGE SCALE GENOMIC DNA]</scope>
    <source>
        <strain evidence="3">JCM 18401</strain>
    </source>
</reference>
<evidence type="ECO:0000313" key="2">
    <source>
        <dbReference type="EMBL" id="GAA4900029.1"/>
    </source>
</evidence>
<name>A0ABP9FEP7_9GAMM</name>
<proteinExistence type="predicted"/>
<comment type="caution">
    <text evidence="2">The sequence shown here is derived from an EMBL/GenBank/DDBJ whole genome shotgun (WGS) entry which is preliminary data.</text>
</comment>
<feature type="transmembrane region" description="Helical" evidence="1">
    <location>
        <begin position="20"/>
        <end position="39"/>
    </location>
</feature>